<reference evidence="9" key="2">
    <citation type="submission" date="2025-08" db="UniProtKB">
        <authorList>
            <consortium name="Ensembl"/>
        </authorList>
    </citation>
    <scope>IDENTIFICATION</scope>
</reference>
<gene>
    <name evidence="9" type="primary">rpgrip1l</name>
</gene>
<protein>
    <recommendedName>
        <fullName evidence="8">C2 domain-containing protein</fullName>
    </recommendedName>
</protein>
<dbReference type="PANTHER" id="PTHR14240">
    <property type="entry name" value="RETINITIS PIGMENTOSA GTPASE REGULATOR-INTERACTING PROTEIN"/>
    <property type="match status" value="1"/>
</dbReference>
<evidence type="ECO:0000256" key="5">
    <source>
        <dbReference type="ARBA" id="ARBA00023273"/>
    </source>
</evidence>
<dbReference type="Proteomes" id="UP000694395">
    <property type="component" value="Chromosome 1"/>
</dbReference>
<feature type="coiled-coil region" evidence="6">
    <location>
        <begin position="398"/>
        <end position="439"/>
    </location>
</feature>
<dbReference type="InterPro" id="IPR021656">
    <property type="entry name" value="C2-C2_1"/>
</dbReference>
<dbReference type="CDD" id="cd00030">
    <property type="entry name" value="C2"/>
    <property type="match status" value="1"/>
</dbReference>
<evidence type="ECO:0000313" key="10">
    <source>
        <dbReference type="Proteomes" id="UP000694395"/>
    </source>
</evidence>
<feature type="coiled-coil region" evidence="6">
    <location>
        <begin position="491"/>
        <end position="564"/>
    </location>
</feature>
<dbReference type="SMART" id="SM00239">
    <property type="entry name" value="C2"/>
    <property type="match status" value="1"/>
</dbReference>
<dbReference type="GeneTree" id="ENSGT00520000055620"/>
<evidence type="ECO:0000313" key="9">
    <source>
        <dbReference type="Ensembl" id="ENSOMYP00000034425.2"/>
    </source>
</evidence>
<dbReference type="Pfam" id="PF18111">
    <property type="entry name" value="RPGR1_C"/>
    <property type="match status" value="1"/>
</dbReference>
<dbReference type="InterPro" id="IPR035892">
    <property type="entry name" value="C2_domain_sf"/>
</dbReference>
<dbReference type="InterPro" id="IPR000008">
    <property type="entry name" value="C2_dom"/>
</dbReference>
<evidence type="ECO:0000256" key="3">
    <source>
        <dbReference type="ARBA" id="ARBA00023054"/>
    </source>
</evidence>
<accession>A0A8C7QDF1</accession>
<evidence type="ECO:0000256" key="4">
    <source>
        <dbReference type="ARBA" id="ARBA00023069"/>
    </source>
</evidence>
<dbReference type="GO" id="GO:1905515">
    <property type="term" value="P:non-motile cilium assembly"/>
    <property type="evidence" value="ECO:0007669"/>
    <property type="project" value="TreeGrafter"/>
</dbReference>
<evidence type="ECO:0000256" key="1">
    <source>
        <dbReference type="ARBA" id="ARBA00004138"/>
    </source>
</evidence>
<evidence type="ECO:0000259" key="8">
    <source>
        <dbReference type="PROSITE" id="PS50004"/>
    </source>
</evidence>
<name>A0A8C7QDF1_ONCMY</name>
<evidence type="ECO:0000256" key="6">
    <source>
        <dbReference type="SAM" id="Coils"/>
    </source>
</evidence>
<sequence>MSTFADETAADVPVKDITLNLTKVGVGLSEMLVAQNARARQAILRVSREELEDRFLRLHEENLLLKQHTHKQEDKIKRMATKLVRLVKDRRRVEQVAAGGVRPGSRDVELEEMMEELQEKVQELQMQNEGLKQRLLAAKQQLQTQSKRPTPYGHVQSRVNTGLRRLREDTFSLAQLPPMSGRAPQGLLPRYGHSLLDDARAEIRNLENVIETQRSHIEEMDKATELLRDQLRRKERKFEESLLHLREQQTTGQRSTIKDNVEMIRLQKQLVEKGNAFTVLEGRFLQLQESQRTLKVSHEAVMAKVDELMGQLKDERLRSLGLESQLQANSFSQRRTEELQEQIFDLEKERVLLKENCDKLVNSAFDVSQDQTFRMREQQLKLQIAQLELALKSDLTDKNEILDKIKVERDMNEKLSQEKEDIQLRFLEQKQQLDEIRDRIKFYTKVQDEVDVAELSEALMLIKVRKSQRSGELGFLEQVEEEVRSDTEHSVRELQATYAETIQELEKTRNMLIVQHKINKDYQAEVEAVTRKMDDSKLQYELKLERLAQLLDMRAAKIKKLEAQLKDIAYGTKSHVFKPEVTDDDVADEFDETVHLERGENLLEIHIGMATLSPVALETLSDREPSTFCTYAFYDFELQATPVVRGARPAYGFTSQYVVRVDDLFLQYLHTGSVTLELQLARGMDFTTVAVGQLRLSQLLENDSKAHGIVQLVGVAGEVQSFGSVEYWVRLRVPMEQAIRLYKERVKALGYLGSAFNTEQQVASGYLSADGGMNLNELNVTVRCCSNLTSRHAQPPSPYVVYQFYDFPDHDTCIVGDCSEPQFEDNMSFPVAMEAELDSYLKAGALLLYVFDDHDTQSEMYLGKARVPLLSLAHDKAITGTFELTDPSGLPSGHIDVTLKWKFTYLPPPGSTMTVEQAKFVPKERPVKLTTRKVEEKKVEVEEKRKEEGGKKEELRMVVKEEKRAKALIPLPTTSTASEVKPPQSTTEEEDDEEESHFSEGQVIVASSQSTSDESDISEEILEQMEASCLSLQPSERVRVEIVSLSLRPESRAAADCSVVRLFVEYSLLDMPSEETPLSLPKPSPGKTSHYNYSNGKGIPESPGVGVESPCCPETAPKHHCFRGDLHGGMGQNTSNSVKTL</sequence>
<keyword evidence="10" id="KW-1185">Reference proteome</keyword>
<keyword evidence="5" id="KW-0966">Cell projection</keyword>
<feature type="domain" description="C2" evidence="8">
    <location>
        <begin position="756"/>
        <end position="882"/>
    </location>
</feature>
<dbReference type="FunFam" id="2.60.40.150:FF:000073">
    <property type="entry name" value="protein fantom isoform X1"/>
    <property type="match status" value="1"/>
</dbReference>
<dbReference type="Pfam" id="PF00168">
    <property type="entry name" value="C2"/>
    <property type="match status" value="1"/>
</dbReference>
<dbReference type="Gene3D" id="2.60.40.150">
    <property type="entry name" value="C2 domain"/>
    <property type="match status" value="3"/>
</dbReference>
<dbReference type="GO" id="GO:0032391">
    <property type="term" value="C:photoreceptor connecting cilium"/>
    <property type="evidence" value="ECO:0007669"/>
    <property type="project" value="TreeGrafter"/>
</dbReference>
<reference evidence="9" key="3">
    <citation type="submission" date="2025-09" db="UniProtKB">
        <authorList>
            <consortium name="Ensembl"/>
        </authorList>
    </citation>
    <scope>IDENTIFICATION</scope>
</reference>
<dbReference type="InterPro" id="IPR041091">
    <property type="entry name" value="RPGRIP1_C"/>
</dbReference>
<comment type="subcellular location">
    <subcellularLocation>
        <location evidence="1">Cell projection</location>
        <location evidence="1">Cilium</location>
    </subcellularLocation>
</comment>
<dbReference type="Ensembl" id="ENSOMYT00000037542.2">
    <property type="protein sequence ID" value="ENSOMYP00000034425.2"/>
    <property type="gene ID" value="ENSOMYG00000015024.2"/>
</dbReference>
<dbReference type="PANTHER" id="PTHR14240:SF1">
    <property type="entry name" value="PROTEIN FANTOM-RELATED"/>
    <property type="match status" value="1"/>
</dbReference>
<dbReference type="Pfam" id="PF11618">
    <property type="entry name" value="C2-C2_1"/>
    <property type="match status" value="1"/>
</dbReference>
<dbReference type="GO" id="GO:0046548">
    <property type="term" value="P:retinal rod cell development"/>
    <property type="evidence" value="ECO:0007669"/>
    <property type="project" value="TreeGrafter"/>
</dbReference>
<evidence type="ECO:0000256" key="2">
    <source>
        <dbReference type="ARBA" id="ARBA00006042"/>
    </source>
</evidence>
<keyword evidence="4" id="KW-0969">Cilium</keyword>
<dbReference type="AlphaFoldDB" id="A0A8C7QDF1"/>
<dbReference type="InterPro" id="IPR031139">
    <property type="entry name" value="RPGRIP1_fam"/>
</dbReference>
<evidence type="ECO:0000256" key="7">
    <source>
        <dbReference type="SAM" id="MobiDB-lite"/>
    </source>
</evidence>
<feature type="region of interest" description="Disordered" evidence="7">
    <location>
        <begin position="971"/>
        <end position="1017"/>
    </location>
</feature>
<dbReference type="PROSITE" id="PS50004">
    <property type="entry name" value="C2"/>
    <property type="match status" value="1"/>
</dbReference>
<comment type="similarity">
    <text evidence="2">Belongs to the RPGRIP1 family.</text>
</comment>
<keyword evidence="3 6" id="KW-0175">Coiled coil</keyword>
<dbReference type="GO" id="GO:0005856">
    <property type="term" value="C:cytoskeleton"/>
    <property type="evidence" value="ECO:0007669"/>
    <property type="project" value="UniProtKB-ARBA"/>
</dbReference>
<dbReference type="SUPFAM" id="SSF49562">
    <property type="entry name" value="C2 domain (Calcium/lipid-binding domain, CaLB)"/>
    <property type="match status" value="2"/>
</dbReference>
<organism evidence="9 10">
    <name type="scientific">Oncorhynchus mykiss</name>
    <name type="common">Rainbow trout</name>
    <name type="synonym">Salmo gairdneri</name>
    <dbReference type="NCBI Taxonomy" id="8022"/>
    <lineage>
        <taxon>Eukaryota</taxon>
        <taxon>Metazoa</taxon>
        <taxon>Chordata</taxon>
        <taxon>Craniata</taxon>
        <taxon>Vertebrata</taxon>
        <taxon>Euteleostomi</taxon>
        <taxon>Actinopterygii</taxon>
        <taxon>Neopterygii</taxon>
        <taxon>Teleostei</taxon>
        <taxon>Protacanthopterygii</taxon>
        <taxon>Salmoniformes</taxon>
        <taxon>Salmonidae</taxon>
        <taxon>Salmoninae</taxon>
        <taxon>Oncorhynchus</taxon>
    </lineage>
</organism>
<reference evidence="9" key="1">
    <citation type="submission" date="2020-07" db="EMBL/GenBank/DDBJ databases">
        <title>A long reads based de novo assembly of the rainbow trout Arlee double haploid line genome.</title>
        <authorList>
            <person name="Gao G."/>
            <person name="Palti Y."/>
        </authorList>
    </citation>
    <scope>NUCLEOTIDE SEQUENCE [LARGE SCALE GENOMIC DNA]</scope>
</reference>
<feature type="coiled-coil region" evidence="6">
    <location>
        <begin position="196"/>
        <end position="248"/>
    </location>
</feature>
<proteinExistence type="inferred from homology"/>
<feature type="coiled-coil region" evidence="6">
    <location>
        <begin position="329"/>
        <end position="356"/>
    </location>
</feature>
<feature type="coiled-coil region" evidence="6">
    <location>
        <begin position="107"/>
        <end position="148"/>
    </location>
</feature>